<dbReference type="EMBL" id="GBRH01244865">
    <property type="protein sequence ID" value="JAD53030.1"/>
    <property type="molecule type" value="Transcribed_RNA"/>
</dbReference>
<sequence length="16" mass="1831">MSETIISASCFWLLDD</sequence>
<name>A0A0A9AVV0_ARUDO</name>
<organism evidence="1">
    <name type="scientific">Arundo donax</name>
    <name type="common">Giant reed</name>
    <name type="synonym">Donax arundinaceus</name>
    <dbReference type="NCBI Taxonomy" id="35708"/>
    <lineage>
        <taxon>Eukaryota</taxon>
        <taxon>Viridiplantae</taxon>
        <taxon>Streptophyta</taxon>
        <taxon>Embryophyta</taxon>
        <taxon>Tracheophyta</taxon>
        <taxon>Spermatophyta</taxon>
        <taxon>Magnoliopsida</taxon>
        <taxon>Liliopsida</taxon>
        <taxon>Poales</taxon>
        <taxon>Poaceae</taxon>
        <taxon>PACMAD clade</taxon>
        <taxon>Arundinoideae</taxon>
        <taxon>Arundineae</taxon>
        <taxon>Arundo</taxon>
    </lineage>
</organism>
<reference evidence="1" key="1">
    <citation type="submission" date="2014-09" db="EMBL/GenBank/DDBJ databases">
        <authorList>
            <person name="Magalhaes I.L.F."/>
            <person name="Oliveira U."/>
            <person name="Santos F.R."/>
            <person name="Vidigal T.H.D.A."/>
            <person name="Brescovit A.D."/>
            <person name="Santos A.J."/>
        </authorList>
    </citation>
    <scope>NUCLEOTIDE SEQUENCE</scope>
    <source>
        <tissue evidence="1">Shoot tissue taken approximately 20 cm above the soil surface</tissue>
    </source>
</reference>
<dbReference type="AlphaFoldDB" id="A0A0A9AVV0"/>
<reference evidence="1" key="2">
    <citation type="journal article" date="2015" name="Data Brief">
        <title>Shoot transcriptome of the giant reed, Arundo donax.</title>
        <authorList>
            <person name="Barrero R.A."/>
            <person name="Guerrero F.D."/>
            <person name="Moolhuijzen P."/>
            <person name="Goolsby J.A."/>
            <person name="Tidwell J."/>
            <person name="Bellgard S.E."/>
            <person name="Bellgard M.I."/>
        </authorList>
    </citation>
    <scope>NUCLEOTIDE SEQUENCE</scope>
    <source>
        <tissue evidence="1">Shoot tissue taken approximately 20 cm above the soil surface</tissue>
    </source>
</reference>
<evidence type="ECO:0000313" key="1">
    <source>
        <dbReference type="EMBL" id="JAD53030.1"/>
    </source>
</evidence>
<accession>A0A0A9AVV0</accession>
<proteinExistence type="predicted"/>
<protein>
    <submittedName>
        <fullName evidence="1">Uncharacterized protein</fullName>
    </submittedName>
</protein>